<name>D2PZN0_KRIFD</name>
<reference evidence="2 3" key="2">
    <citation type="journal article" date="2010" name="Stand. Genomic Sci.">
        <title>Complete genome sequence of Kribbella flavida type strain (IFO 14399).</title>
        <authorList>
            <person name="Pukall R."/>
            <person name="Lapidus A."/>
            <person name="Glavina Del Rio T."/>
            <person name="Copeland A."/>
            <person name="Tice H."/>
            <person name="Cheng J.-F."/>
            <person name="Lucas S."/>
            <person name="Chen F."/>
            <person name="Nolan M."/>
            <person name="LaButti K."/>
            <person name="Pati A."/>
            <person name="Ivanova N."/>
            <person name="Mavrommatis K."/>
            <person name="Mikhailova N."/>
            <person name="Pitluck S."/>
            <person name="Bruce D."/>
            <person name="Goodwin L."/>
            <person name="Land M."/>
            <person name="Hauser L."/>
            <person name="Chang Y.-J."/>
            <person name="Jeffries C.D."/>
            <person name="Chen A."/>
            <person name="Palaniappan K."/>
            <person name="Chain P."/>
            <person name="Rohde M."/>
            <person name="Goeker M."/>
            <person name="Bristow J."/>
            <person name="Eisen J.A."/>
            <person name="Markowitz V."/>
            <person name="Hugenholtz P."/>
            <person name="Kyrpides N.C."/>
            <person name="Klenk H.-P."/>
            <person name="Brettin T."/>
        </authorList>
    </citation>
    <scope>NUCLEOTIDE SEQUENCE [LARGE SCALE GENOMIC DNA]</scope>
    <source>
        <strain evidence="3">DSM 17836 / JCM 10339 / NBRC 14399</strain>
    </source>
</reference>
<dbReference type="RefSeq" id="WP_012924148.1">
    <property type="nucleotide sequence ID" value="NC_013729.1"/>
</dbReference>
<dbReference type="STRING" id="479435.Kfla_6604"/>
<organism evidence="2 3">
    <name type="scientific">Kribbella flavida (strain DSM 17836 / JCM 10339 / NBRC 14399)</name>
    <dbReference type="NCBI Taxonomy" id="479435"/>
    <lineage>
        <taxon>Bacteria</taxon>
        <taxon>Bacillati</taxon>
        <taxon>Actinomycetota</taxon>
        <taxon>Actinomycetes</taxon>
        <taxon>Propionibacteriales</taxon>
        <taxon>Kribbellaceae</taxon>
        <taxon>Kribbella</taxon>
    </lineage>
</organism>
<dbReference type="OrthoDB" id="3811039at2"/>
<feature type="signal peptide" evidence="1">
    <location>
        <begin position="1"/>
        <end position="23"/>
    </location>
</feature>
<evidence type="ECO:0000256" key="1">
    <source>
        <dbReference type="SAM" id="SignalP"/>
    </source>
</evidence>
<dbReference type="Proteomes" id="UP000007967">
    <property type="component" value="Chromosome"/>
</dbReference>
<gene>
    <name evidence="2" type="ordered locus">Kfla_6604</name>
</gene>
<accession>D2PZN0</accession>
<evidence type="ECO:0000313" key="2">
    <source>
        <dbReference type="EMBL" id="ADB35596.1"/>
    </source>
</evidence>
<proteinExistence type="predicted"/>
<reference evidence="3" key="1">
    <citation type="submission" date="2009-09" db="EMBL/GenBank/DDBJ databases">
        <title>The complete genome of Kribbella flavida DSM 17836.</title>
        <authorList>
            <consortium name="US DOE Joint Genome Institute (JGI-PGF)"/>
            <person name="Lucas S."/>
            <person name="Copeland A."/>
            <person name="Lapidus A."/>
            <person name="Glavina del Rio T."/>
            <person name="Dalin E."/>
            <person name="Tice H."/>
            <person name="Bruce D."/>
            <person name="Goodwin L."/>
            <person name="Pitluck S."/>
            <person name="Kyrpides N."/>
            <person name="Mavromatis K."/>
            <person name="Ivanova N."/>
            <person name="Saunders E."/>
            <person name="Brettin T."/>
            <person name="Detter J.C."/>
            <person name="Han C."/>
            <person name="Larimer F."/>
            <person name="Land M."/>
            <person name="Hauser L."/>
            <person name="Markowitz V."/>
            <person name="Cheng J.-F."/>
            <person name="Hugenholtz P."/>
            <person name="Woyke T."/>
            <person name="Wu D."/>
            <person name="Pukall R."/>
            <person name="Klenk H.-P."/>
            <person name="Eisen J.A."/>
        </authorList>
    </citation>
    <scope>NUCLEOTIDE SEQUENCE [LARGE SCALE GENOMIC DNA]</scope>
    <source>
        <strain evidence="3">DSM 17836 / JCM 10339 / NBRC 14399</strain>
    </source>
</reference>
<dbReference type="EMBL" id="CP001736">
    <property type="protein sequence ID" value="ADB35596.1"/>
    <property type="molecule type" value="Genomic_DNA"/>
</dbReference>
<keyword evidence="1" id="KW-0732">Signal</keyword>
<keyword evidence="3" id="KW-1185">Reference proteome</keyword>
<evidence type="ECO:0000313" key="3">
    <source>
        <dbReference type="Proteomes" id="UP000007967"/>
    </source>
</evidence>
<feature type="chain" id="PRO_5003034205" evidence="1">
    <location>
        <begin position="24"/>
        <end position="427"/>
    </location>
</feature>
<dbReference type="KEGG" id="kfl:Kfla_6604"/>
<dbReference type="AlphaFoldDB" id="D2PZN0"/>
<dbReference type="HOGENOM" id="CLU_632798_0_0_11"/>
<sequence>MMTSLLAATLLSTTLTAPPSVLAADVRLAWTTDGKVRISWSETSAAPNTVSLERDGADDLLLGSPSAAQLNELVLEPAALEPSTAGTSAARIVVSEPSGDIARSAYFDRYQRDRVVPRISYLANGDLAWSVPPDQVTDTTPNDPLDSAKPTTYGLRLMSGEQPWAYDRCRIEYTTPSTAPNGVLSKQRAMEIRTLAYNEWGTAELDWRLIGSSSVALNASSTSPYGATTTLTGKVGARAIYENPKPPGDVPPICFDADGGVRANTAITLQARNSATGPWYAVGPGKTDAAGNYKFSLRTPGTREYRVTVGGTSSMQPATSPARTVRSSTRVVSARFIQPAVKVGTQPQAYLWVDPAGTQKAALQFKNASGAWQGLTSKTLYAGRGLVAFPWNIRGTFQFRWWIPGSTTPTGLRVEPAYSGVFSLTVS</sequence>
<protein>
    <submittedName>
        <fullName evidence="2">Uncharacterized protein</fullName>
    </submittedName>
</protein>